<dbReference type="EMBL" id="GL385398">
    <property type="protein sequence ID" value="EJT74526.1"/>
    <property type="molecule type" value="Genomic_DNA"/>
</dbReference>
<evidence type="ECO:0000313" key="2">
    <source>
        <dbReference type="EMBL" id="EJT74526.1"/>
    </source>
</evidence>
<dbReference type="Proteomes" id="UP000006039">
    <property type="component" value="Unassembled WGS sequence"/>
</dbReference>
<evidence type="ECO:0000256" key="1">
    <source>
        <dbReference type="SAM" id="MobiDB-lite"/>
    </source>
</evidence>
<accession>J3P4D0</accession>
<dbReference type="HOGENOM" id="CLU_2904321_0_0_1"/>
<feature type="compositionally biased region" description="Gly residues" evidence="1">
    <location>
        <begin position="26"/>
        <end position="39"/>
    </location>
</feature>
<organism evidence="2">
    <name type="scientific">Gaeumannomyces tritici (strain R3-111a-1)</name>
    <name type="common">Wheat and barley take-all root rot fungus</name>
    <name type="synonym">Gaeumannomyces graminis var. tritici</name>
    <dbReference type="NCBI Taxonomy" id="644352"/>
    <lineage>
        <taxon>Eukaryota</taxon>
        <taxon>Fungi</taxon>
        <taxon>Dikarya</taxon>
        <taxon>Ascomycota</taxon>
        <taxon>Pezizomycotina</taxon>
        <taxon>Sordariomycetes</taxon>
        <taxon>Sordariomycetidae</taxon>
        <taxon>Magnaporthales</taxon>
        <taxon>Magnaporthaceae</taxon>
        <taxon>Gaeumannomyces</taxon>
    </lineage>
</organism>
<feature type="compositionally biased region" description="Basic and acidic residues" evidence="1">
    <location>
        <begin position="1"/>
        <end position="10"/>
    </location>
</feature>
<sequence>MRALITHRESCGGQNPPRGDVPPRPGQGGGIQIPRGGGSLPEEEEMGKAMGNQKKNSKRKDY</sequence>
<gene>
    <name evidence="3" type="primary">20348824</name>
    <name evidence="2" type="ORF">GGTG_08366</name>
</gene>
<reference evidence="2" key="3">
    <citation type="submission" date="2010-09" db="EMBL/GenBank/DDBJ databases">
        <title>Annotation of Gaeumannomyces graminis var. tritici R3-111a-1.</title>
        <authorList>
            <consortium name="The Broad Institute Genome Sequencing Platform"/>
            <person name="Ma L.-J."/>
            <person name="Dead R."/>
            <person name="Young S.K."/>
            <person name="Zeng Q."/>
            <person name="Gargeya S."/>
            <person name="Fitzgerald M."/>
            <person name="Haas B."/>
            <person name="Abouelleil A."/>
            <person name="Alvarado L."/>
            <person name="Arachchi H.M."/>
            <person name="Berlin A."/>
            <person name="Brown A."/>
            <person name="Chapman S.B."/>
            <person name="Chen Z."/>
            <person name="Dunbar C."/>
            <person name="Freedman E."/>
            <person name="Gearin G."/>
            <person name="Gellesch M."/>
            <person name="Goldberg J."/>
            <person name="Griggs A."/>
            <person name="Gujja S."/>
            <person name="Heiman D."/>
            <person name="Howarth C."/>
            <person name="Larson L."/>
            <person name="Lui A."/>
            <person name="MacDonald P.J.P."/>
            <person name="Mehta T."/>
            <person name="Montmayeur A."/>
            <person name="Murphy C."/>
            <person name="Neiman D."/>
            <person name="Pearson M."/>
            <person name="Priest M."/>
            <person name="Roberts A."/>
            <person name="Saif S."/>
            <person name="Shea T."/>
            <person name="Shenoy N."/>
            <person name="Sisk P."/>
            <person name="Stolte C."/>
            <person name="Sykes S."/>
            <person name="Yandava C."/>
            <person name="Wortman J."/>
            <person name="Nusbaum C."/>
            <person name="Birren B."/>
        </authorList>
    </citation>
    <scope>NUCLEOTIDE SEQUENCE</scope>
    <source>
        <strain evidence="2">R3-111a-1</strain>
    </source>
</reference>
<dbReference type="AlphaFoldDB" id="J3P4D0"/>
<name>J3P4D0_GAET3</name>
<dbReference type="VEuPathDB" id="FungiDB:GGTG_08366"/>
<evidence type="ECO:0000313" key="4">
    <source>
        <dbReference type="Proteomes" id="UP000006039"/>
    </source>
</evidence>
<feature type="region of interest" description="Disordered" evidence="1">
    <location>
        <begin position="1"/>
        <end position="62"/>
    </location>
</feature>
<keyword evidence="4" id="KW-1185">Reference proteome</keyword>
<reference evidence="3" key="5">
    <citation type="submission" date="2018-04" db="UniProtKB">
        <authorList>
            <consortium name="EnsemblFungi"/>
        </authorList>
    </citation>
    <scope>IDENTIFICATION</scope>
    <source>
        <strain evidence="3">R3-111a-1</strain>
    </source>
</reference>
<evidence type="ECO:0000313" key="3">
    <source>
        <dbReference type="EnsemblFungi" id="EJT74526"/>
    </source>
</evidence>
<dbReference type="RefSeq" id="XP_009224470.1">
    <property type="nucleotide sequence ID" value="XM_009226206.1"/>
</dbReference>
<reference evidence="4" key="1">
    <citation type="submission" date="2010-07" db="EMBL/GenBank/DDBJ databases">
        <title>The genome sequence of Gaeumannomyces graminis var. tritici strain R3-111a-1.</title>
        <authorList>
            <consortium name="The Broad Institute Genome Sequencing Platform"/>
            <person name="Ma L.-J."/>
            <person name="Dead R."/>
            <person name="Young S."/>
            <person name="Zeng Q."/>
            <person name="Koehrsen M."/>
            <person name="Alvarado L."/>
            <person name="Berlin A."/>
            <person name="Chapman S.B."/>
            <person name="Chen Z."/>
            <person name="Freedman E."/>
            <person name="Gellesch M."/>
            <person name="Goldberg J."/>
            <person name="Griggs A."/>
            <person name="Gujja S."/>
            <person name="Heilman E.R."/>
            <person name="Heiman D."/>
            <person name="Hepburn T."/>
            <person name="Howarth C."/>
            <person name="Jen D."/>
            <person name="Larson L."/>
            <person name="Mehta T."/>
            <person name="Neiman D."/>
            <person name="Pearson M."/>
            <person name="Roberts A."/>
            <person name="Saif S."/>
            <person name="Shea T."/>
            <person name="Shenoy N."/>
            <person name="Sisk P."/>
            <person name="Stolte C."/>
            <person name="Sykes S."/>
            <person name="Walk T."/>
            <person name="White J."/>
            <person name="Yandava C."/>
            <person name="Haas B."/>
            <person name="Nusbaum C."/>
            <person name="Birren B."/>
        </authorList>
    </citation>
    <scope>NUCLEOTIDE SEQUENCE [LARGE SCALE GENOMIC DNA]</scope>
    <source>
        <strain evidence="4">R3-111a-1</strain>
    </source>
</reference>
<protein>
    <submittedName>
        <fullName evidence="2 3">Uncharacterized protein</fullName>
    </submittedName>
</protein>
<reference evidence="3" key="4">
    <citation type="journal article" date="2015" name="G3 (Bethesda)">
        <title>Genome sequences of three phytopathogenic species of the Magnaporthaceae family of fungi.</title>
        <authorList>
            <person name="Okagaki L.H."/>
            <person name="Nunes C.C."/>
            <person name="Sailsbery J."/>
            <person name="Clay B."/>
            <person name="Brown D."/>
            <person name="John T."/>
            <person name="Oh Y."/>
            <person name="Young N."/>
            <person name="Fitzgerald M."/>
            <person name="Haas B.J."/>
            <person name="Zeng Q."/>
            <person name="Young S."/>
            <person name="Adiconis X."/>
            <person name="Fan L."/>
            <person name="Levin J.Z."/>
            <person name="Mitchell T.K."/>
            <person name="Okubara P.A."/>
            <person name="Farman M.L."/>
            <person name="Kohn L.M."/>
            <person name="Birren B."/>
            <person name="Ma L.-J."/>
            <person name="Dean R.A."/>
        </authorList>
    </citation>
    <scope>NUCLEOTIDE SEQUENCE</scope>
    <source>
        <strain evidence="3">R3-111a-1</strain>
    </source>
</reference>
<dbReference type="GeneID" id="20348824"/>
<reference evidence="2" key="2">
    <citation type="submission" date="2010-07" db="EMBL/GenBank/DDBJ databases">
        <authorList>
            <consortium name="The Broad Institute Genome Sequencing Platform"/>
            <consortium name="Broad Institute Genome Sequencing Center for Infectious Disease"/>
            <person name="Ma L.-J."/>
            <person name="Dead R."/>
            <person name="Young S."/>
            <person name="Zeng Q."/>
            <person name="Koehrsen M."/>
            <person name="Alvarado L."/>
            <person name="Berlin A."/>
            <person name="Chapman S.B."/>
            <person name="Chen Z."/>
            <person name="Freedman E."/>
            <person name="Gellesch M."/>
            <person name="Goldberg J."/>
            <person name="Griggs A."/>
            <person name="Gujja S."/>
            <person name="Heilman E.R."/>
            <person name="Heiman D."/>
            <person name="Hepburn T."/>
            <person name="Howarth C."/>
            <person name="Jen D."/>
            <person name="Larson L."/>
            <person name="Mehta T."/>
            <person name="Neiman D."/>
            <person name="Pearson M."/>
            <person name="Roberts A."/>
            <person name="Saif S."/>
            <person name="Shea T."/>
            <person name="Shenoy N."/>
            <person name="Sisk P."/>
            <person name="Stolte C."/>
            <person name="Sykes S."/>
            <person name="Walk T."/>
            <person name="White J."/>
            <person name="Yandava C."/>
            <person name="Haas B."/>
            <person name="Nusbaum C."/>
            <person name="Birren B."/>
        </authorList>
    </citation>
    <scope>NUCLEOTIDE SEQUENCE</scope>
    <source>
        <strain evidence="2">R3-111a-1</strain>
    </source>
</reference>
<dbReference type="EnsemblFungi" id="EJT74526">
    <property type="protein sequence ID" value="EJT74526"/>
    <property type="gene ID" value="GGTG_08366"/>
</dbReference>
<proteinExistence type="predicted"/>